<reference evidence="7 8" key="1">
    <citation type="journal article" date="2019" name="Fungal Biol. Biotechnol.">
        <title>Draft genome sequence of fastidious pathogen Ceratobasidium theobromae, which causes vascular-streak dieback in Theobroma cacao.</title>
        <authorList>
            <person name="Ali S.S."/>
            <person name="Asman A."/>
            <person name="Shao J."/>
            <person name="Firmansyah A.P."/>
            <person name="Susilo A.W."/>
            <person name="Rosmana A."/>
            <person name="McMahon P."/>
            <person name="Junaid M."/>
            <person name="Guest D."/>
            <person name="Kheng T.Y."/>
            <person name="Meinhardt L.W."/>
            <person name="Bailey B.A."/>
        </authorList>
    </citation>
    <scope>NUCLEOTIDE SEQUENCE [LARGE SCALE GENOMIC DNA]</scope>
    <source>
        <strain evidence="7 8">CT2</strain>
    </source>
</reference>
<feature type="transmembrane region" description="Helical" evidence="6">
    <location>
        <begin position="144"/>
        <end position="161"/>
    </location>
</feature>
<dbReference type="PANTHER" id="PTHR10924">
    <property type="entry name" value="MAJOR FACILITATOR SUPERFAMILY PROTEIN-RELATED"/>
    <property type="match status" value="1"/>
</dbReference>
<sequence length="1024" mass="110249">MELGNTGDKKTSELAQVVTQEDVAREDGSSSVLAPSAETYRLYKRRWVGLVALCLLNVISGLNWLWFSSISIPTSKEFGVSLDRVNWLGNGVNLVYLPISIIVPLGFSRWGMRTSCIVGSLCLLLSAWVRYAGTTRSLSSGGKYALLLVAQILTGCGQPWFQILGPKYSETWFDLRGRTTATMILAIANPIGAALSQLIAPAFSTVRESILILAIVTTAAVPAVIFIFSQPPTPPTYAGSHPSPPAVQVYRAFMGKARSGEAFMTPHERADLAIVTLLFGALVAAFDAFSILINQIFAPYGYSSDEAGIMGGVLILAGIVGAAITSPIFDRYLTHHLALAAKVLIPLLAASYIALIWDVRANNYPGLYVVMVVIGVASFTLLPIALEIGCEVTRSAEISSAVLWFAGNLLSVVFVLSMDALRDDSATANPPSNMRKSLIFQACFVAVCAVSVFGLKGQQTRREMDVQRQQETRERSSEGSSIRYILALPYKAWFIRPIRSASTVLPPRFQSTPLGDMMRDSDISPGSAEFALDPPDTATSSAPRRGAMSNLEDSDFKFNSPTELQTLSRVEVVDPSRTSVVEYRLYKRRWTGLLANCLLTIVSTAGLGWFSPIAIPTSEAFGISIHRVNWMSNVNNVVFLPVSLGIPIVCSRYGLRIPCLVGTVSMLISAWVRYAGTSPSLSPDGKFALIMLAQIFVSVAQPWFLVLGPKYSEVWFDLKGRTTATMFVALSNPIGSAIGQVVAPFCSTVRGSVLVLAIVTTVVAPAALLIQPAPPVPPTFAGSHPSPPPIQILRAFLSRTRPGEATMKLRERFDSVILILCFGSLVGAFTALSMLLSQIIAPYGYDSGDAGIMGGVTILAGVIGGMVASPIFDRYFTHHLALAAKLIIPILGAGYIGLIWAVRENNTAALYVILVLLGIGSFTLLPVALEMGCEVTRSAEVSSAVLWCVGNLLTVVFVTSMDALRDDSPTANPPSNMRKSLIFEAIFVAVCASSIIGLKGEQTRRKIDEQKQQEAVHPQQNAEP</sequence>
<dbReference type="Gene3D" id="1.20.1250.20">
    <property type="entry name" value="MFS general substrate transporter like domains"/>
    <property type="match status" value="4"/>
</dbReference>
<name>A0A5N5QM48_9AGAM</name>
<feature type="transmembrane region" description="Helical" evidence="6">
    <location>
        <begin position="727"/>
        <end position="745"/>
    </location>
</feature>
<feature type="region of interest" description="Disordered" evidence="5">
    <location>
        <begin position="528"/>
        <end position="552"/>
    </location>
</feature>
<evidence type="ECO:0000256" key="2">
    <source>
        <dbReference type="ARBA" id="ARBA00022692"/>
    </source>
</evidence>
<comment type="caution">
    <text evidence="7">The sequence shown here is derived from an EMBL/GenBank/DDBJ whole genome shotgun (WGS) entry which is preliminary data.</text>
</comment>
<evidence type="ECO:0000256" key="5">
    <source>
        <dbReference type="SAM" id="MobiDB-lite"/>
    </source>
</evidence>
<feature type="transmembrane region" description="Helical" evidence="6">
    <location>
        <begin position="908"/>
        <end position="929"/>
    </location>
</feature>
<accession>A0A5N5QM48</accession>
<dbReference type="EMBL" id="SSOP01000060">
    <property type="protein sequence ID" value="KAB5592591.1"/>
    <property type="molecule type" value="Genomic_DNA"/>
</dbReference>
<organism evidence="7 8">
    <name type="scientific">Ceratobasidium theobromae</name>
    <dbReference type="NCBI Taxonomy" id="1582974"/>
    <lineage>
        <taxon>Eukaryota</taxon>
        <taxon>Fungi</taxon>
        <taxon>Dikarya</taxon>
        <taxon>Basidiomycota</taxon>
        <taxon>Agaricomycotina</taxon>
        <taxon>Agaricomycetes</taxon>
        <taxon>Cantharellales</taxon>
        <taxon>Ceratobasidiaceae</taxon>
        <taxon>Ceratobasidium</taxon>
    </lineage>
</organism>
<feature type="transmembrane region" description="Helical" evidence="6">
    <location>
        <begin position="47"/>
        <end position="67"/>
    </location>
</feature>
<evidence type="ECO:0000313" key="8">
    <source>
        <dbReference type="Proteomes" id="UP000383932"/>
    </source>
</evidence>
<feature type="transmembrane region" description="Helical" evidence="6">
    <location>
        <begin position="981"/>
        <end position="998"/>
    </location>
</feature>
<feature type="transmembrane region" description="Helical" evidence="6">
    <location>
        <begin position="879"/>
        <end position="902"/>
    </location>
</feature>
<dbReference type="Pfam" id="PF07690">
    <property type="entry name" value="MFS_1"/>
    <property type="match status" value="2"/>
</dbReference>
<feature type="transmembrane region" description="Helical" evidence="6">
    <location>
        <begin position="593"/>
        <end position="610"/>
    </location>
</feature>
<keyword evidence="4 6" id="KW-0472">Membrane</keyword>
<proteinExistence type="predicted"/>
<evidence type="ECO:0000256" key="1">
    <source>
        <dbReference type="ARBA" id="ARBA00004141"/>
    </source>
</evidence>
<gene>
    <name evidence="7" type="ORF">CTheo_3986</name>
</gene>
<feature type="transmembrane region" description="Helical" evidence="6">
    <location>
        <begin position="309"/>
        <end position="329"/>
    </location>
</feature>
<dbReference type="OrthoDB" id="422206at2759"/>
<feature type="transmembrane region" description="Helical" evidence="6">
    <location>
        <begin position="687"/>
        <end position="706"/>
    </location>
</feature>
<dbReference type="PANTHER" id="PTHR10924:SF6">
    <property type="entry name" value="SOLUTE CARRIER FAMILY 49 MEMBER A3"/>
    <property type="match status" value="1"/>
</dbReference>
<evidence type="ECO:0000256" key="4">
    <source>
        <dbReference type="ARBA" id="ARBA00023136"/>
    </source>
</evidence>
<comment type="subcellular location">
    <subcellularLocation>
        <location evidence="1">Membrane</location>
        <topology evidence="1">Multi-pass membrane protein</topology>
    </subcellularLocation>
</comment>
<dbReference type="AlphaFoldDB" id="A0A5N5QM48"/>
<feature type="transmembrane region" description="Helical" evidence="6">
    <location>
        <begin position="367"/>
        <end position="386"/>
    </location>
</feature>
<keyword evidence="8" id="KW-1185">Reference proteome</keyword>
<evidence type="ECO:0000313" key="7">
    <source>
        <dbReference type="EMBL" id="KAB5592591.1"/>
    </source>
</evidence>
<dbReference type="InterPro" id="IPR036259">
    <property type="entry name" value="MFS_trans_sf"/>
</dbReference>
<feature type="transmembrane region" description="Helical" evidence="6">
    <location>
        <begin position="272"/>
        <end position="297"/>
    </location>
</feature>
<feature type="transmembrane region" description="Helical" evidence="6">
    <location>
        <begin position="398"/>
        <end position="418"/>
    </location>
</feature>
<evidence type="ECO:0000256" key="6">
    <source>
        <dbReference type="SAM" id="Phobius"/>
    </source>
</evidence>
<dbReference type="GO" id="GO:0022857">
    <property type="term" value="F:transmembrane transporter activity"/>
    <property type="evidence" value="ECO:0007669"/>
    <property type="project" value="InterPro"/>
</dbReference>
<feature type="transmembrane region" description="Helical" evidence="6">
    <location>
        <begin position="852"/>
        <end position="872"/>
    </location>
</feature>
<dbReference type="InterPro" id="IPR049680">
    <property type="entry name" value="FLVCR1-2_SLC49-like"/>
</dbReference>
<feature type="transmembrane region" description="Helical" evidence="6">
    <location>
        <begin position="209"/>
        <end position="228"/>
    </location>
</feature>
<feature type="transmembrane region" description="Helical" evidence="6">
    <location>
        <begin position="630"/>
        <end position="650"/>
    </location>
</feature>
<protein>
    <submittedName>
        <fullName evidence="7">Major facilitator superfamily domain-containing protein 7</fullName>
    </submittedName>
</protein>
<dbReference type="GO" id="GO:0016020">
    <property type="term" value="C:membrane"/>
    <property type="evidence" value="ECO:0007669"/>
    <property type="project" value="UniProtKB-SubCell"/>
</dbReference>
<feature type="transmembrane region" description="Helical" evidence="6">
    <location>
        <begin position="816"/>
        <end position="840"/>
    </location>
</feature>
<keyword evidence="2 6" id="KW-0812">Transmembrane</keyword>
<feature type="transmembrane region" description="Helical" evidence="6">
    <location>
        <begin position="182"/>
        <end position="203"/>
    </location>
</feature>
<feature type="transmembrane region" description="Helical" evidence="6">
    <location>
        <begin position="438"/>
        <end position="455"/>
    </location>
</feature>
<dbReference type="SUPFAM" id="SSF103473">
    <property type="entry name" value="MFS general substrate transporter"/>
    <property type="match status" value="2"/>
</dbReference>
<dbReference type="Proteomes" id="UP000383932">
    <property type="component" value="Unassembled WGS sequence"/>
</dbReference>
<feature type="transmembrane region" description="Helical" evidence="6">
    <location>
        <begin position="657"/>
        <end position="675"/>
    </location>
</feature>
<feature type="transmembrane region" description="Helical" evidence="6">
    <location>
        <begin position="87"/>
        <end position="107"/>
    </location>
</feature>
<feature type="transmembrane region" description="Helical" evidence="6">
    <location>
        <begin position="751"/>
        <end position="770"/>
    </location>
</feature>
<feature type="transmembrane region" description="Helical" evidence="6">
    <location>
        <begin position="941"/>
        <end position="961"/>
    </location>
</feature>
<dbReference type="InterPro" id="IPR011701">
    <property type="entry name" value="MFS"/>
</dbReference>
<keyword evidence="3 6" id="KW-1133">Transmembrane helix</keyword>
<evidence type="ECO:0000256" key="3">
    <source>
        <dbReference type="ARBA" id="ARBA00022989"/>
    </source>
</evidence>